<gene>
    <name evidence="2" type="ORF">E2C01_079822</name>
</gene>
<evidence type="ECO:0000313" key="3">
    <source>
        <dbReference type="Proteomes" id="UP000324222"/>
    </source>
</evidence>
<feature type="region of interest" description="Disordered" evidence="1">
    <location>
        <begin position="1"/>
        <end position="34"/>
    </location>
</feature>
<dbReference type="EMBL" id="VSRR010067197">
    <property type="protein sequence ID" value="MPC85063.1"/>
    <property type="molecule type" value="Genomic_DNA"/>
</dbReference>
<dbReference type="Proteomes" id="UP000324222">
    <property type="component" value="Unassembled WGS sequence"/>
</dbReference>
<name>A0A5B7IRU2_PORTR</name>
<evidence type="ECO:0000256" key="1">
    <source>
        <dbReference type="SAM" id="MobiDB-lite"/>
    </source>
</evidence>
<reference evidence="2 3" key="1">
    <citation type="submission" date="2019-05" db="EMBL/GenBank/DDBJ databases">
        <title>Another draft genome of Portunus trituberculatus and its Hox gene families provides insights of decapod evolution.</title>
        <authorList>
            <person name="Jeong J.-H."/>
            <person name="Song I."/>
            <person name="Kim S."/>
            <person name="Choi T."/>
            <person name="Kim D."/>
            <person name="Ryu S."/>
            <person name="Kim W."/>
        </authorList>
    </citation>
    <scope>NUCLEOTIDE SEQUENCE [LARGE SCALE GENOMIC DNA]</scope>
    <source>
        <tissue evidence="2">Muscle</tissue>
    </source>
</reference>
<organism evidence="2 3">
    <name type="scientific">Portunus trituberculatus</name>
    <name type="common">Swimming crab</name>
    <name type="synonym">Neptunus trituberculatus</name>
    <dbReference type="NCBI Taxonomy" id="210409"/>
    <lineage>
        <taxon>Eukaryota</taxon>
        <taxon>Metazoa</taxon>
        <taxon>Ecdysozoa</taxon>
        <taxon>Arthropoda</taxon>
        <taxon>Crustacea</taxon>
        <taxon>Multicrustacea</taxon>
        <taxon>Malacostraca</taxon>
        <taxon>Eumalacostraca</taxon>
        <taxon>Eucarida</taxon>
        <taxon>Decapoda</taxon>
        <taxon>Pleocyemata</taxon>
        <taxon>Brachyura</taxon>
        <taxon>Eubrachyura</taxon>
        <taxon>Portunoidea</taxon>
        <taxon>Portunidae</taxon>
        <taxon>Portuninae</taxon>
        <taxon>Portunus</taxon>
    </lineage>
</organism>
<evidence type="ECO:0000313" key="2">
    <source>
        <dbReference type="EMBL" id="MPC85063.1"/>
    </source>
</evidence>
<protein>
    <submittedName>
        <fullName evidence="2">Uncharacterized protein</fullName>
    </submittedName>
</protein>
<sequence length="62" mass="6478">MSVKRDTYTPTRPAPPSTQQGGGLRPGSMFGGAHYNTWMENITTPGAAAAGHNLANSSSEFP</sequence>
<dbReference type="AlphaFoldDB" id="A0A5B7IRU2"/>
<comment type="caution">
    <text evidence="2">The sequence shown here is derived from an EMBL/GenBank/DDBJ whole genome shotgun (WGS) entry which is preliminary data.</text>
</comment>
<proteinExistence type="predicted"/>
<accession>A0A5B7IRU2</accession>
<keyword evidence="3" id="KW-1185">Reference proteome</keyword>